<dbReference type="KEGG" id="psyo:PB01_16160"/>
<dbReference type="RefSeq" id="WP_151701105.1">
    <property type="nucleotide sequence ID" value="NZ_CP031223.1"/>
</dbReference>
<name>A0A5J6SRF8_9BACI</name>
<evidence type="ECO:0000256" key="2">
    <source>
        <dbReference type="ARBA" id="ARBA00022692"/>
    </source>
</evidence>
<dbReference type="AlphaFoldDB" id="A0A5J6SRF8"/>
<dbReference type="OrthoDB" id="2328241at2"/>
<reference evidence="6 7" key="1">
    <citation type="submission" date="2018-07" db="EMBL/GenBank/DDBJ databases">
        <title>Complete genome sequence of Psychrobacillus sp. PB01, isolated from iceberg, and comparative genome analysis of Psychrobacillus strains.</title>
        <authorList>
            <person name="Lee P.C."/>
        </authorList>
    </citation>
    <scope>NUCLEOTIDE SEQUENCE [LARGE SCALE GENOMIC DNA]</scope>
    <source>
        <strain evidence="6 7">PB01</strain>
    </source>
</reference>
<evidence type="ECO:0000256" key="5">
    <source>
        <dbReference type="SAM" id="Phobius"/>
    </source>
</evidence>
<proteinExistence type="predicted"/>
<keyword evidence="4 5" id="KW-0472">Membrane</keyword>
<keyword evidence="2 5" id="KW-0812">Transmembrane</keyword>
<accession>A0A5J6SRF8</accession>
<feature type="transmembrane region" description="Helical" evidence="5">
    <location>
        <begin position="12"/>
        <end position="31"/>
    </location>
</feature>
<gene>
    <name evidence="6" type="ORF">PB01_16160</name>
</gene>
<dbReference type="Pfam" id="PF09685">
    <property type="entry name" value="MamF_MmsF"/>
    <property type="match status" value="1"/>
</dbReference>
<protein>
    <submittedName>
        <fullName evidence="6">DUF4870 domain-containing protein</fullName>
    </submittedName>
</protein>
<dbReference type="EMBL" id="CP031223">
    <property type="protein sequence ID" value="QFG00220.1"/>
    <property type="molecule type" value="Genomic_DNA"/>
</dbReference>
<comment type="subcellular location">
    <subcellularLocation>
        <location evidence="1">Membrane</location>
        <topology evidence="1">Multi-pass membrane protein</topology>
    </subcellularLocation>
</comment>
<evidence type="ECO:0000313" key="6">
    <source>
        <dbReference type="EMBL" id="QFG00220.1"/>
    </source>
</evidence>
<evidence type="ECO:0000313" key="7">
    <source>
        <dbReference type="Proteomes" id="UP000325517"/>
    </source>
</evidence>
<feature type="transmembrane region" description="Helical" evidence="5">
    <location>
        <begin position="43"/>
        <end position="64"/>
    </location>
</feature>
<dbReference type="Proteomes" id="UP000325517">
    <property type="component" value="Chromosome"/>
</dbReference>
<sequence>MENNKLLSALSYFSVLFAPLILPIIVFFITHDTKVKQHAKRSLISHLIPIIFMIILFIVIYSSVFSMSYSSFNQPSFFMTSGPLLLVFLYLIIYIITLIWNIIQGVKVLR</sequence>
<evidence type="ECO:0000256" key="3">
    <source>
        <dbReference type="ARBA" id="ARBA00022989"/>
    </source>
</evidence>
<organism evidence="6 7">
    <name type="scientific">Psychrobacillus glaciei</name>
    <dbReference type="NCBI Taxonomy" id="2283160"/>
    <lineage>
        <taxon>Bacteria</taxon>
        <taxon>Bacillati</taxon>
        <taxon>Bacillota</taxon>
        <taxon>Bacilli</taxon>
        <taxon>Bacillales</taxon>
        <taxon>Bacillaceae</taxon>
        <taxon>Psychrobacillus</taxon>
    </lineage>
</organism>
<keyword evidence="7" id="KW-1185">Reference proteome</keyword>
<keyword evidence="3 5" id="KW-1133">Transmembrane helix</keyword>
<feature type="transmembrane region" description="Helical" evidence="5">
    <location>
        <begin position="84"/>
        <end position="103"/>
    </location>
</feature>
<evidence type="ECO:0000256" key="4">
    <source>
        <dbReference type="ARBA" id="ARBA00023136"/>
    </source>
</evidence>
<dbReference type="InterPro" id="IPR019109">
    <property type="entry name" value="MamF_MmsF"/>
</dbReference>
<evidence type="ECO:0000256" key="1">
    <source>
        <dbReference type="ARBA" id="ARBA00004141"/>
    </source>
</evidence>